<sequence length="119" mass="13241">MANQVFGIRVKELREKAGLSMDQLATKLGVSKSRVNMWENSGTIPRGDVLIQLANYFKVSTDYLLGNDDESAISPTNAQLSSLQRNLGKLNEADLNRAEGMLKAVFMDIFNDEEDDDDI</sequence>
<dbReference type="PROSITE" id="PS50943">
    <property type="entry name" value="HTH_CROC1"/>
    <property type="match status" value="1"/>
</dbReference>
<evidence type="ECO:0000256" key="1">
    <source>
        <dbReference type="ARBA" id="ARBA00023125"/>
    </source>
</evidence>
<dbReference type="GO" id="GO:0003677">
    <property type="term" value="F:DNA binding"/>
    <property type="evidence" value="ECO:0007669"/>
    <property type="project" value="UniProtKB-KW"/>
</dbReference>
<dbReference type="EMBL" id="FNPG01000013">
    <property type="protein sequence ID" value="SDY30556.1"/>
    <property type="molecule type" value="Genomic_DNA"/>
</dbReference>
<keyword evidence="4" id="KW-1185">Reference proteome</keyword>
<protein>
    <submittedName>
        <fullName evidence="3">Transcriptional regulator, contains XRE-family HTH domain</fullName>
    </submittedName>
</protein>
<organism evidence="3 4">
    <name type="scientific">Lachnobacterium bovis DSM 14045</name>
    <dbReference type="NCBI Taxonomy" id="1122142"/>
    <lineage>
        <taxon>Bacteria</taxon>
        <taxon>Bacillati</taxon>
        <taxon>Bacillota</taxon>
        <taxon>Clostridia</taxon>
        <taxon>Lachnospirales</taxon>
        <taxon>Lachnospiraceae</taxon>
        <taxon>Lachnobacterium</taxon>
    </lineage>
</organism>
<dbReference type="RefSeq" id="WP_074717127.1">
    <property type="nucleotide sequence ID" value="NZ_FNPG01000013.1"/>
</dbReference>
<gene>
    <name evidence="3" type="ORF">SAMN02910414_01230</name>
</gene>
<dbReference type="SUPFAM" id="SSF47413">
    <property type="entry name" value="lambda repressor-like DNA-binding domains"/>
    <property type="match status" value="1"/>
</dbReference>
<dbReference type="OrthoDB" id="9815852at2"/>
<feature type="domain" description="HTH cro/C1-type" evidence="2">
    <location>
        <begin position="10"/>
        <end position="64"/>
    </location>
</feature>
<proteinExistence type="predicted"/>
<dbReference type="Proteomes" id="UP000183918">
    <property type="component" value="Unassembled WGS sequence"/>
</dbReference>
<accession>A0A1H3IS24</accession>
<dbReference type="STRING" id="1122142.SAMN02910414_01230"/>
<dbReference type="CDD" id="cd00093">
    <property type="entry name" value="HTH_XRE"/>
    <property type="match status" value="1"/>
</dbReference>
<name>A0A1H3IS24_9FIRM</name>
<evidence type="ECO:0000259" key="2">
    <source>
        <dbReference type="PROSITE" id="PS50943"/>
    </source>
</evidence>
<dbReference type="Pfam" id="PF01381">
    <property type="entry name" value="HTH_3"/>
    <property type="match status" value="1"/>
</dbReference>
<dbReference type="PANTHER" id="PTHR46558">
    <property type="entry name" value="TRACRIPTIONAL REGULATORY PROTEIN-RELATED-RELATED"/>
    <property type="match status" value="1"/>
</dbReference>
<dbReference type="InterPro" id="IPR001387">
    <property type="entry name" value="Cro/C1-type_HTH"/>
</dbReference>
<evidence type="ECO:0000313" key="3">
    <source>
        <dbReference type="EMBL" id="SDY30556.1"/>
    </source>
</evidence>
<evidence type="ECO:0000313" key="4">
    <source>
        <dbReference type="Proteomes" id="UP000183918"/>
    </source>
</evidence>
<dbReference type="SMART" id="SM00530">
    <property type="entry name" value="HTH_XRE"/>
    <property type="match status" value="1"/>
</dbReference>
<dbReference type="InterPro" id="IPR010982">
    <property type="entry name" value="Lambda_DNA-bd_dom_sf"/>
</dbReference>
<dbReference type="PANTHER" id="PTHR46558:SF13">
    <property type="entry name" value="HTH-TYPE TRANSCRIPTIONAL REGULATOR IMMR"/>
    <property type="match status" value="1"/>
</dbReference>
<keyword evidence="1" id="KW-0238">DNA-binding</keyword>
<reference evidence="3 4" key="1">
    <citation type="submission" date="2016-10" db="EMBL/GenBank/DDBJ databases">
        <authorList>
            <person name="de Groot N.N."/>
        </authorList>
    </citation>
    <scope>NUCLEOTIDE SEQUENCE [LARGE SCALE GENOMIC DNA]</scope>
    <source>
        <strain evidence="3 4">DSM 14045</strain>
    </source>
</reference>
<dbReference type="Gene3D" id="1.10.260.40">
    <property type="entry name" value="lambda repressor-like DNA-binding domains"/>
    <property type="match status" value="1"/>
</dbReference>
<dbReference type="AlphaFoldDB" id="A0A1H3IS24"/>